<organism evidence="2">
    <name type="scientific">Arundo donax</name>
    <name type="common">Giant reed</name>
    <name type="synonym">Donax arundinaceus</name>
    <dbReference type="NCBI Taxonomy" id="35708"/>
    <lineage>
        <taxon>Eukaryota</taxon>
        <taxon>Viridiplantae</taxon>
        <taxon>Streptophyta</taxon>
        <taxon>Embryophyta</taxon>
        <taxon>Tracheophyta</taxon>
        <taxon>Spermatophyta</taxon>
        <taxon>Magnoliopsida</taxon>
        <taxon>Liliopsida</taxon>
        <taxon>Poales</taxon>
        <taxon>Poaceae</taxon>
        <taxon>PACMAD clade</taxon>
        <taxon>Arundinoideae</taxon>
        <taxon>Arundineae</taxon>
        <taxon>Arundo</taxon>
    </lineage>
</organism>
<sequence>MNPVGTVLPQWLRMRLRSMGRLSLMPRMLPLMAVQRHKAASRSTSPSSSGQQGSVGGTATLALIKPSTLAHTPSFSASRGHLPNEAGVGVGVDGVDGVGQLPPHALAMANTTMLTARNRAIEALPAMAVVT</sequence>
<proteinExistence type="predicted"/>
<evidence type="ECO:0000313" key="2">
    <source>
        <dbReference type="EMBL" id="JAD38940.1"/>
    </source>
</evidence>
<reference evidence="2" key="1">
    <citation type="submission" date="2014-09" db="EMBL/GenBank/DDBJ databases">
        <authorList>
            <person name="Magalhaes I.L.F."/>
            <person name="Oliveira U."/>
            <person name="Santos F.R."/>
            <person name="Vidigal T.H.D.A."/>
            <person name="Brescovit A.D."/>
            <person name="Santos A.J."/>
        </authorList>
    </citation>
    <scope>NUCLEOTIDE SEQUENCE</scope>
    <source>
        <tissue evidence="2">Shoot tissue taken approximately 20 cm above the soil surface</tissue>
    </source>
</reference>
<dbReference type="AlphaFoldDB" id="A0A0A8ZQA0"/>
<dbReference type="EMBL" id="GBRH01258955">
    <property type="protein sequence ID" value="JAD38940.1"/>
    <property type="molecule type" value="Transcribed_RNA"/>
</dbReference>
<protein>
    <submittedName>
        <fullName evidence="2">Uncharacterized protein</fullName>
    </submittedName>
</protein>
<accession>A0A0A8ZQA0</accession>
<reference evidence="2" key="2">
    <citation type="journal article" date="2015" name="Data Brief">
        <title>Shoot transcriptome of the giant reed, Arundo donax.</title>
        <authorList>
            <person name="Barrero R.A."/>
            <person name="Guerrero F.D."/>
            <person name="Moolhuijzen P."/>
            <person name="Goolsby J.A."/>
            <person name="Tidwell J."/>
            <person name="Bellgard S.E."/>
            <person name="Bellgard M.I."/>
        </authorList>
    </citation>
    <scope>NUCLEOTIDE SEQUENCE</scope>
    <source>
        <tissue evidence="2">Shoot tissue taken approximately 20 cm above the soil surface</tissue>
    </source>
</reference>
<name>A0A0A8ZQA0_ARUDO</name>
<feature type="region of interest" description="Disordered" evidence="1">
    <location>
        <begin position="35"/>
        <end position="56"/>
    </location>
</feature>
<feature type="compositionally biased region" description="Low complexity" evidence="1">
    <location>
        <begin position="41"/>
        <end position="56"/>
    </location>
</feature>
<evidence type="ECO:0000256" key="1">
    <source>
        <dbReference type="SAM" id="MobiDB-lite"/>
    </source>
</evidence>